<gene>
    <name evidence="1" type="ORF">BaRGS_00014982</name>
</gene>
<keyword evidence="2" id="KW-1185">Reference proteome</keyword>
<comment type="caution">
    <text evidence="1">The sequence shown here is derived from an EMBL/GenBank/DDBJ whole genome shotgun (WGS) entry which is preliminary data.</text>
</comment>
<evidence type="ECO:0000313" key="2">
    <source>
        <dbReference type="Proteomes" id="UP001519460"/>
    </source>
</evidence>
<reference evidence="1 2" key="1">
    <citation type="journal article" date="2023" name="Sci. Data">
        <title>Genome assembly of the Korean intertidal mud-creeper Batillaria attramentaria.</title>
        <authorList>
            <person name="Patra A.K."/>
            <person name="Ho P.T."/>
            <person name="Jun S."/>
            <person name="Lee S.J."/>
            <person name="Kim Y."/>
            <person name="Won Y.J."/>
        </authorList>
    </citation>
    <scope>NUCLEOTIDE SEQUENCE [LARGE SCALE GENOMIC DNA]</scope>
    <source>
        <strain evidence="1">Wonlab-2016</strain>
    </source>
</reference>
<dbReference type="AlphaFoldDB" id="A0ABD0L2U2"/>
<protein>
    <submittedName>
        <fullName evidence="1">Uncharacterized protein</fullName>
    </submittedName>
</protein>
<accession>A0ABD0L2U2</accession>
<sequence length="137" mass="14733">MLMMANPPNNVVAAGAEKQPAHTRTTSNTKSLRVECNLLAALHFGDWSRSYSPAPHPSSPHRCAFDSCQSGIRLRFRLQTVDISASGSARHGCRNMAGAKTSGSRAQEASLHGVHVDNISTVNAASSTDDMIWRARC</sequence>
<proteinExistence type="predicted"/>
<dbReference type="Proteomes" id="UP001519460">
    <property type="component" value="Unassembled WGS sequence"/>
</dbReference>
<dbReference type="EMBL" id="JACVVK020000089">
    <property type="protein sequence ID" value="KAK7493841.1"/>
    <property type="molecule type" value="Genomic_DNA"/>
</dbReference>
<evidence type="ECO:0000313" key="1">
    <source>
        <dbReference type="EMBL" id="KAK7493841.1"/>
    </source>
</evidence>
<name>A0ABD0L2U2_9CAEN</name>
<organism evidence="1 2">
    <name type="scientific">Batillaria attramentaria</name>
    <dbReference type="NCBI Taxonomy" id="370345"/>
    <lineage>
        <taxon>Eukaryota</taxon>
        <taxon>Metazoa</taxon>
        <taxon>Spiralia</taxon>
        <taxon>Lophotrochozoa</taxon>
        <taxon>Mollusca</taxon>
        <taxon>Gastropoda</taxon>
        <taxon>Caenogastropoda</taxon>
        <taxon>Sorbeoconcha</taxon>
        <taxon>Cerithioidea</taxon>
        <taxon>Batillariidae</taxon>
        <taxon>Batillaria</taxon>
    </lineage>
</organism>